<evidence type="ECO:0000256" key="1">
    <source>
        <dbReference type="SAM" id="MobiDB-lite"/>
    </source>
</evidence>
<name>A0A409X3B0_PSICY</name>
<dbReference type="AlphaFoldDB" id="A0A409X3B0"/>
<organism evidence="2 3">
    <name type="scientific">Psilocybe cyanescens</name>
    <dbReference type="NCBI Taxonomy" id="93625"/>
    <lineage>
        <taxon>Eukaryota</taxon>
        <taxon>Fungi</taxon>
        <taxon>Dikarya</taxon>
        <taxon>Basidiomycota</taxon>
        <taxon>Agaricomycotina</taxon>
        <taxon>Agaricomycetes</taxon>
        <taxon>Agaricomycetidae</taxon>
        <taxon>Agaricales</taxon>
        <taxon>Agaricineae</taxon>
        <taxon>Strophariaceae</taxon>
        <taxon>Psilocybe</taxon>
    </lineage>
</organism>
<dbReference type="OrthoDB" id="3256870at2759"/>
<proteinExistence type="predicted"/>
<comment type="caution">
    <text evidence="2">The sequence shown here is derived from an EMBL/GenBank/DDBJ whole genome shotgun (WGS) entry which is preliminary data.</text>
</comment>
<evidence type="ECO:0000313" key="3">
    <source>
        <dbReference type="Proteomes" id="UP000283269"/>
    </source>
</evidence>
<reference evidence="2 3" key="1">
    <citation type="journal article" date="2018" name="Evol. Lett.">
        <title>Horizontal gene cluster transfer increased hallucinogenic mushroom diversity.</title>
        <authorList>
            <person name="Reynolds H.T."/>
            <person name="Vijayakumar V."/>
            <person name="Gluck-Thaler E."/>
            <person name="Korotkin H.B."/>
            <person name="Matheny P.B."/>
            <person name="Slot J.C."/>
        </authorList>
    </citation>
    <scope>NUCLEOTIDE SEQUENCE [LARGE SCALE GENOMIC DNA]</scope>
    <source>
        <strain evidence="2 3">2631</strain>
    </source>
</reference>
<dbReference type="Proteomes" id="UP000283269">
    <property type="component" value="Unassembled WGS sequence"/>
</dbReference>
<sequence>MLDILPQISANLFQHHDAQENKITNGNLYLCQPHTVIQLVEVSPPPPRRISSVINSSSAASSSYSSSSTSSSFDDEDEEMDQDDDEEEEICSSYCSSDDFSPEELEKSSCSAVLSSLPSSDSHSVRMKRILMWRELSESPSSVSGASHFIRLSNDPCCSFIHYTLIESSSSLKRKVEEIDEMLMDNSDNVSHTSKRSRSHGSSVSSHSISSAELNMHPCPACDAFFPTLQSLRQHGQRDAPQTSEACCVAVEYAFEQ</sequence>
<accession>A0A409X3B0</accession>
<evidence type="ECO:0000313" key="2">
    <source>
        <dbReference type="EMBL" id="PPQ85239.1"/>
    </source>
</evidence>
<gene>
    <name evidence="2" type="ORF">CVT25_010012</name>
</gene>
<feature type="region of interest" description="Disordered" evidence="1">
    <location>
        <begin position="47"/>
        <end position="102"/>
    </location>
</feature>
<feature type="compositionally biased region" description="Acidic residues" evidence="1">
    <location>
        <begin position="73"/>
        <end position="90"/>
    </location>
</feature>
<protein>
    <submittedName>
        <fullName evidence="2">Uncharacterized protein</fullName>
    </submittedName>
</protein>
<feature type="compositionally biased region" description="Low complexity" evidence="1">
    <location>
        <begin position="51"/>
        <end position="72"/>
    </location>
</feature>
<dbReference type="EMBL" id="NHYD01002737">
    <property type="protein sequence ID" value="PPQ85239.1"/>
    <property type="molecule type" value="Genomic_DNA"/>
</dbReference>
<keyword evidence="3" id="KW-1185">Reference proteome</keyword>
<dbReference type="InParanoid" id="A0A409X3B0"/>
<feature type="region of interest" description="Disordered" evidence="1">
    <location>
        <begin position="185"/>
        <end position="207"/>
    </location>
</feature>